<dbReference type="AlphaFoldDB" id="A0AAN9E659"/>
<sequence length="104" mass="11564">MWGPKGQDRHASIVVTTCAGFMAEKPKVVEQIDPTLKLSSPCDQSAEEKCQTKSATIAGEKGVITDQCGKWDPERESHCCTLEVEEIYLIAITCKKEYRDEAQD</sequence>
<keyword evidence="2" id="KW-1185">Reference proteome</keyword>
<gene>
    <name evidence="1" type="ORF">RIF29_39211</name>
</gene>
<evidence type="ECO:0000313" key="2">
    <source>
        <dbReference type="Proteomes" id="UP001372338"/>
    </source>
</evidence>
<name>A0AAN9E659_CROPI</name>
<reference evidence="1 2" key="1">
    <citation type="submission" date="2024-01" db="EMBL/GenBank/DDBJ databases">
        <title>The genomes of 5 underutilized Papilionoideae crops provide insights into root nodulation and disease resistanc.</title>
        <authorList>
            <person name="Yuan L."/>
        </authorList>
    </citation>
    <scope>NUCLEOTIDE SEQUENCE [LARGE SCALE GENOMIC DNA]</scope>
    <source>
        <strain evidence="1">ZHUSHIDOU_FW_LH</strain>
        <tissue evidence="1">Leaf</tissue>
    </source>
</reference>
<comment type="caution">
    <text evidence="1">The sequence shown here is derived from an EMBL/GenBank/DDBJ whole genome shotgun (WGS) entry which is preliminary data.</text>
</comment>
<proteinExistence type="predicted"/>
<accession>A0AAN9E659</accession>
<protein>
    <submittedName>
        <fullName evidence="1">Uncharacterized protein</fullName>
    </submittedName>
</protein>
<evidence type="ECO:0000313" key="1">
    <source>
        <dbReference type="EMBL" id="KAK7244390.1"/>
    </source>
</evidence>
<organism evidence="1 2">
    <name type="scientific">Crotalaria pallida</name>
    <name type="common">Smooth rattlebox</name>
    <name type="synonym">Crotalaria striata</name>
    <dbReference type="NCBI Taxonomy" id="3830"/>
    <lineage>
        <taxon>Eukaryota</taxon>
        <taxon>Viridiplantae</taxon>
        <taxon>Streptophyta</taxon>
        <taxon>Embryophyta</taxon>
        <taxon>Tracheophyta</taxon>
        <taxon>Spermatophyta</taxon>
        <taxon>Magnoliopsida</taxon>
        <taxon>eudicotyledons</taxon>
        <taxon>Gunneridae</taxon>
        <taxon>Pentapetalae</taxon>
        <taxon>rosids</taxon>
        <taxon>fabids</taxon>
        <taxon>Fabales</taxon>
        <taxon>Fabaceae</taxon>
        <taxon>Papilionoideae</taxon>
        <taxon>50 kb inversion clade</taxon>
        <taxon>genistoids sensu lato</taxon>
        <taxon>core genistoids</taxon>
        <taxon>Crotalarieae</taxon>
        <taxon>Crotalaria</taxon>
    </lineage>
</organism>
<dbReference type="Proteomes" id="UP001372338">
    <property type="component" value="Unassembled WGS sequence"/>
</dbReference>
<dbReference type="EMBL" id="JAYWIO010000008">
    <property type="protein sequence ID" value="KAK7244390.1"/>
    <property type="molecule type" value="Genomic_DNA"/>
</dbReference>